<evidence type="ECO:0000256" key="2">
    <source>
        <dbReference type="SAM" id="MobiDB-lite"/>
    </source>
</evidence>
<feature type="coiled-coil region" evidence="1">
    <location>
        <begin position="462"/>
        <end position="492"/>
    </location>
</feature>
<keyword evidence="4" id="KW-1185">Reference proteome</keyword>
<feature type="compositionally biased region" description="Polar residues" evidence="2">
    <location>
        <begin position="665"/>
        <end position="678"/>
    </location>
</feature>
<name>A0A504YY41_FASGI</name>
<proteinExistence type="predicted"/>
<dbReference type="AlphaFoldDB" id="A0A504YY41"/>
<protein>
    <submittedName>
        <fullName evidence="3">Uncharacterized protein</fullName>
    </submittedName>
</protein>
<dbReference type="EMBL" id="SUNJ01003852">
    <property type="protein sequence ID" value="TPP64931.1"/>
    <property type="molecule type" value="Genomic_DNA"/>
</dbReference>
<feature type="compositionally biased region" description="Polar residues" evidence="2">
    <location>
        <begin position="537"/>
        <end position="550"/>
    </location>
</feature>
<dbReference type="Proteomes" id="UP000316759">
    <property type="component" value="Unassembled WGS sequence"/>
</dbReference>
<reference evidence="3 4" key="1">
    <citation type="submission" date="2019-04" db="EMBL/GenBank/DDBJ databases">
        <title>Annotation for the trematode Fasciola gigantica.</title>
        <authorList>
            <person name="Choi Y.-J."/>
        </authorList>
    </citation>
    <scope>NUCLEOTIDE SEQUENCE [LARGE SCALE GENOMIC DNA]</scope>
    <source>
        <strain evidence="3">Uganda_cow_1</strain>
    </source>
</reference>
<feature type="region of interest" description="Disordered" evidence="2">
    <location>
        <begin position="637"/>
        <end position="773"/>
    </location>
</feature>
<sequence length="1115" mass="120377">MSEGKGADGVDSGKLREIDASITEGKLMLQVLRSLPKSENNDAFISRFEELVSRLEEFKNQSRPTDDSGEIQNQLNALREKQEKIRRILDQTAHEFHNSLLNADRAGSSHSTTTPENVSTTDMLSQFKNLFSPAPAADGDHVSTAKAEAELNSLAAFKKCEEMNSTNARTIENTSKAESKTPHSDALTSLVWLSQFSTQCAKLEDLIEDTGRFQSMVDRLTDITRRAHLSQATGFLIDISTRFGELRKSFDSLKESYQDIRSEKEMPDELRAAQLTGLQDFLVTLDRNLESTKECFFTIYHLVKSTVEQGVADGSLREALSDTEDEPQRAATNSADSQLDAGHEQEREQSRIAEKIGSENPVKPDLSGLSANDTLDAQKAYLAALQDKTASEQEEIARLLRQRDELASRLDRLKAAAAAATQNVNSTSFSDTATEEKQKASEAESLHTSPEPDLEPIMLAHLKAKKLELAQLKAQLELFHKAEERMAALQLDDQTAPEVEIPKSCVVKAGSRGRQLRSHRPSLPVGNTSFKARFLDSPTNDNDISTSEAAESEVQTLDKLDSVTFQQPEVTCVSDNTERLYENMREARIRLEEQRSHRTVGTSAPCTEIAAVLAGTGKAILSGGAASVATSQDRTTLATWGGSSSTGSSSASNSIDGPDEEATAVTITSTPQVLTGLTNGIGPSPETITDNRTSERRSNSRRALSDRQSCSSKTDPYASGVGDLLDPSSLPQLGRSPSPPGATIIRASKTTADFVGGSQQTETSLNGDSPTKAGISATTIGTDKEFDYSTYYSALAERTRRLEASLSYLYHVCRNLMLQNFQLHVAVGQLLSDARIASMAVQPQSNPLASLMLPHSTVFPTSRTVLQSPVSQSVVLPNDAASTVSSVQATNRFVPPPTVSAESRPKPLSTDDMDMMQQQLALHQLLQQQTQKMVEMEQLLQHFSQHKSVLPGNRGPVPAPMGSALSSQLISPAAESAVHPSTSLLAQQQQQAYSLDASCAFGLTQPTTVLTAQQLPYRTASVPSAGTGLLQTSIATWPNEFYAGLKPTPLLTAGFGVPSMPNLPFNPCASLLSPQSLCVATSRAAPVVNPGSGHLDLFNQVWISPGSTVSGNGPV</sequence>
<dbReference type="OrthoDB" id="6286659at2759"/>
<feature type="region of interest" description="Disordered" evidence="2">
    <location>
        <begin position="319"/>
        <end position="366"/>
    </location>
</feature>
<gene>
    <name evidence="3" type="ORF">FGIG_07564</name>
</gene>
<feature type="compositionally biased region" description="Basic and acidic residues" evidence="2">
    <location>
        <begin position="434"/>
        <end position="445"/>
    </location>
</feature>
<comment type="caution">
    <text evidence="3">The sequence shown here is derived from an EMBL/GenBank/DDBJ whole genome shotgun (WGS) entry which is preliminary data.</text>
</comment>
<accession>A0A504YY41</accession>
<feature type="region of interest" description="Disordered" evidence="2">
    <location>
        <begin position="512"/>
        <end position="550"/>
    </location>
</feature>
<feature type="compositionally biased region" description="Polar residues" evidence="2">
    <location>
        <begin position="421"/>
        <end position="432"/>
    </location>
</feature>
<feature type="compositionally biased region" description="Basic and acidic residues" evidence="2">
    <location>
        <begin position="341"/>
        <end position="357"/>
    </location>
</feature>
<feature type="compositionally biased region" description="Polar residues" evidence="2">
    <location>
        <begin position="757"/>
        <end position="769"/>
    </location>
</feature>
<keyword evidence="1" id="KW-0175">Coiled coil</keyword>
<evidence type="ECO:0000313" key="4">
    <source>
        <dbReference type="Proteomes" id="UP000316759"/>
    </source>
</evidence>
<feature type="region of interest" description="Disordered" evidence="2">
    <location>
        <begin position="418"/>
        <end position="453"/>
    </location>
</feature>
<organism evidence="3 4">
    <name type="scientific">Fasciola gigantica</name>
    <name type="common">Giant liver fluke</name>
    <dbReference type="NCBI Taxonomy" id="46835"/>
    <lineage>
        <taxon>Eukaryota</taxon>
        <taxon>Metazoa</taxon>
        <taxon>Spiralia</taxon>
        <taxon>Lophotrochozoa</taxon>
        <taxon>Platyhelminthes</taxon>
        <taxon>Trematoda</taxon>
        <taxon>Digenea</taxon>
        <taxon>Plagiorchiida</taxon>
        <taxon>Echinostomata</taxon>
        <taxon>Echinostomatoidea</taxon>
        <taxon>Fasciolidae</taxon>
        <taxon>Fasciola</taxon>
    </lineage>
</organism>
<feature type="compositionally biased region" description="Low complexity" evidence="2">
    <location>
        <begin position="641"/>
        <end position="654"/>
    </location>
</feature>
<evidence type="ECO:0000256" key="1">
    <source>
        <dbReference type="SAM" id="Coils"/>
    </source>
</evidence>
<evidence type="ECO:0000313" key="3">
    <source>
        <dbReference type="EMBL" id="TPP64931.1"/>
    </source>
</evidence>